<dbReference type="InterPro" id="IPR025669">
    <property type="entry name" value="AAA_dom"/>
</dbReference>
<gene>
    <name evidence="2" type="ORF">IPN02_06470</name>
</gene>
<evidence type="ECO:0000313" key="2">
    <source>
        <dbReference type="EMBL" id="MBK9296491.1"/>
    </source>
</evidence>
<dbReference type="InterPro" id="IPR050678">
    <property type="entry name" value="DNA_Partitioning_ATPase"/>
</dbReference>
<dbReference type="CDD" id="cd02042">
    <property type="entry name" value="ParAB_family"/>
    <property type="match status" value="1"/>
</dbReference>
<feature type="domain" description="AAA" evidence="1">
    <location>
        <begin position="18"/>
        <end position="191"/>
    </location>
</feature>
<dbReference type="EMBL" id="JADJZA010000002">
    <property type="protein sequence ID" value="MBK9296491.1"/>
    <property type="molecule type" value="Genomic_DNA"/>
</dbReference>
<dbReference type="Pfam" id="PF13614">
    <property type="entry name" value="AAA_31"/>
    <property type="match status" value="1"/>
</dbReference>
<reference evidence="2 3" key="1">
    <citation type="submission" date="2020-10" db="EMBL/GenBank/DDBJ databases">
        <title>Connecting structure to function with the recovery of over 1000 high-quality activated sludge metagenome-assembled genomes encoding full-length rRNA genes using long-read sequencing.</title>
        <authorList>
            <person name="Singleton C.M."/>
            <person name="Petriglieri F."/>
            <person name="Kristensen J.M."/>
            <person name="Kirkegaard R.H."/>
            <person name="Michaelsen T.Y."/>
            <person name="Andersen M.H."/>
            <person name="Karst S.M."/>
            <person name="Dueholm M.S."/>
            <person name="Nielsen P.H."/>
            <person name="Albertsen M."/>
        </authorList>
    </citation>
    <scope>NUCLEOTIDE SEQUENCE [LARGE SCALE GENOMIC DNA]</scope>
    <source>
        <strain evidence="2">Lyne_18-Q3-R50-59_MAXAC.006</strain>
    </source>
</reference>
<evidence type="ECO:0000313" key="3">
    <source>
        <dbReference type="Proteomes" id="UP000727993"/>
    </source>
</evidence>
<sequence>MASKREQTTPSGRPVNSLAVVNQKGGVGKTSVVLGLAMAARRAGKKALVIDLDPQGSATWCLGVDADDDYWTSADVLEHPSVATARNALVTSGWGEGVDVVAASAALVREDGGDPLGRVKSLAPIIAELATEYDFTVVDCAPSLGAITNAALAAVHGALAIAEPSALSRRGLNQLRTTITAVNEAANPDLELIGVLLNRVPARSAEAARQREAITEDAGKRAMLTPELPQRVIMNEAMSSRRPLDDVGARGRDLVDRFDRLYATVVRRLG</sequence>
<dbReference type="InterPro" id="IPR027417">
    <property type="entry name" value="P-loop_NTPase"/>
</dbReference>
<dbReference type="PANTHER" id="PTHR13696:SF99">
    <property type="entry name" value="COBYRINIC ACID AC-DIAMIDE SYNTHASE"/>
    <property type="match status" value="1"/>
</dbReference>
<dbReference type="AlphaFoldDB" id="A0A936NBA3"/>
<organism evidence="2 3">
    <name type="scientific">Candidatus Neomicrothrix subdominans</name>
    <dbReference type="NCBI Taxonomy" id="2954438"/>
    <lineage>
        <taxon>Bacteria</taxon>
        <taxon>Bacillati</taxon>
        <taxon>Actinomycetota</taxon>
        <taxon>Acidimicrobiia</taxon>
        <taxon>Acidimicrobiales</taxon>
        <taxon>Microthrixaceae</taxon>
        <taxon>Candidatus Neomicrothrix</taxon>
    </lineage>
</organism>
<name>A0A936NBA3_9ACTN</name>
<dbReference type="PANTHER" id="PTHR13696">
    <property type="entry name" value="P-LOOP CONTAINING NUCLEOSIDE TRIPHOSPHATE HYDROLASE"/>
    <property type="match status" value="1"/>
</dbReference>
<evidence type="ECO:0000259" key="1">
    <source>
        <dbReference type="Pfam" id="PF13614"/>
    </source>
</evidence>
<dbReference type="SUPFAM" id="SSF52540">
    <property type="entry name" value="P-loop containing nucleoside triphosphate hydrolases"/>
    <property type="match status" value="1"/>
</dbReference>
<dbReference type="Proteomes" id="UP000727993">
    <property type="component" value="Unassembled WGS sequence"/>
</dbReference>
<proteinExistence type="predicted"/>
<comment type="caution">
    <text evidence="2">The sequence shown here is derived from an EMBL/GenBank/DDBJ whole genome shotgun (WGS) entry which is preliminary data.</text>
</comment>
<accession>A0A936NBA3</accession>
<protein>
    <submittedName>
        <fullName evidence="2">ParA family protein</fullName>
    </submittedName>
</protein>
<dbReference type="Gene3D" id="3.40.50.300">
    <property type="entry name" value="P-loop containing nucleotide triphosphate hydrolases"/>
    <property type="match status" value="1"/>
</dbReference>